<dbReference type="Proteomes" id="UP001569414">
    <property type="component" value="Unassembled WGS sequence"/>
</dbReference>
<dbReference type="Pfam" id="PF17900">
    <property type="entry name" value="Peptidase_M1_N"/>
    <property type="match status" value="1"/>
</dbReference>
<evidence type="ECO:0000256" key="2">
    <source>
        <dbReference type="ARBA" id="ARBA00001947"/>
    </source>
</evidence>
<dbReference type="GO" id="GO:0016285">
    <property type="term" value="F:alanyl aminopeptidase activity"/>
    <property type="evidence" value="ECO:0007669"/>
    <property type="project" value="UniProtKB-EC"/>
</dbReference>
<dbReference type="InterPro" id="IPR014782">
    <property type="entry name" value="Peptidase_M1_dom"/>
</dbReference>
<evidence type="ECO:0000256" key="6">
    <source>
        <dbReference type="ARBA" id="ARBA00022438"/>
    </source>
</evidence>
<dbReference type="InterPro" id="IPR027268">
    <property type="entry name" value="Peptidase_M4/M1_CTD_sf"/>
</dbReference>
<evidence type="ECO:0000313" key="18">
    <source>
        <dbReference type="Proteomes" id="UP001569414"/>
    </source>
</evidence>
<dbReference type="Gene3D" id="1.25.50.10">
    <property type="entry name" value="Peptidase M1, alanyl aminopeptidase, C-terminal domain"/>
    <property type="match status" value="1"/>
</dbReference>
<evidence type="ECO:0000256" key="12">
    <source>
        <dbReference type="NCBIfam" id="TIGR02414"/>
    </source>
</evidence>
<feature type="domain" description="Peptidase M1 alanyl aminopeptidase Ig-like fold" evidence="14">
    <location>
        <begin position="449"/>
        <end position="548"/>
    </location>
</feature>
<dbReference type="InterPro" id="IPR037144">
    <property type="entry name" value="Peptidase_M1_pepN_C_sf"/>
</dbReference>
<dbReference type="InterPro" id="IPR001930">
    <property type="entry name" value="Peptidase_M1"/>
</dbReference>
<evidence type="ECO:0000256" key="1">
    <source>
        <dbReference type="ARBA" id="ARBA00000098"/>
    </source>
</evidence>
<evidence type="ECO:0000259" key="16">
    <source>
        <dbReference type="Pfam" id="PF17900"/>
    </source>
</evidence>
<sequence length="876" mass="99268">MQDAQPKTIYLKDYQVPDYLVDSTDLHFELEPKATLVKSQLSVRRNHEAGEGLPPLLLDGVDLELISVAVDGSILPPASYQETPEGLILTVEKPEFLLEIYNRINPEDNTSLEGLYLSNDMYCTQCEAEGFRKITFYPDRPDVMSKFTTTIVSSKILPVLLSNGNEIDRGYCEDGRHFVTWEDPFAKPAYLFALVAGNLEHRDDTFTTVSGREVKLRIYTEEKNIGKCDHAMRSLKKAMRWDEEMYGREYDLDIFMVVAVDHFNMGAMENKGLNIFNSACVLASPETATDSAFQRIESIVGHEYFHNWSGNRVTCRDWFQLSLKEGFTVFRDAEFSADLNSRAVKRIEDVSLLRTSQFAEDAGPMAHPIRPESYMEISNFYTLTVYEKGAEVVRMIHTLLGQERFRRGSDLYFERHDGCAVTCEDFIVAMEDANQVDLAQFRRWYSQAGTPVLVVSDDFDQSKGIYTLNIRQTCPPTPDQEEKLPFHIPVKIGLLDGNGHDRILSDEGSTEEILEVRNVEQNFEFNGIKEKPLPSLLRGFSAPVKVRYSYTEKQLIFLMRNDSDTFNRWDASQRLAFMALSNIQQDYRDGKALQVSSELIEAYRNVLKSRILDPALVAEILTLPSEQSIAEMYDSVDAGAIVAAREFLSETLANTLAPELKEKYLELNVVKPYDPNAKDIAGRSLKNICLSYLAVAEKDDALDLLEKQFDMAENMTDSAAALRGLINHGDAIQAEAAIQSFYQHWQGDTQVVELWLGLQSSSSRYGSLENIRTLMEHPAFELKNPNKVRAVIGGFANRNFKQFHKEDGSGYKFIAEQVVALDKLNPQIAARLVIPITRWRKYTGNLSDKMKNALQDVLNSGTLSKDVFEVVNKSLI</sequence>
<keyword evidence="10" id="KW-0862">Zinc</keyword>
<evidence type="ECO:0000256" key="11">
    <source>
        <dbReference type="ARBA" id="ARBA00023049"/>
    </source>
</evidence>
<comment type="cofactor">
    <cofactor evidence="2">
        <name>Zn(2+)</name>
        <dbReference type="ChEBI" id="CHEBI:29105"/>
    </cofactor>
</comment>
<dbReference type="InterPro" id="IPR024601">
    <property type="entry name" value="Peptidase_M1_pepN_C"/>
</dbReference>
<dbReference type="InterPro" id="IPR012779">
    <property type="entry name" value="Peptidase_M1_pepN"/>
</dbReference>
<dbReference type="CDD" id="cd09600">
    <property type="entry name" value="M1_APN"/>
    <property type="match status" value="1"/>
</dbReference>
<evidence type="ECO:0000256" key="10">
    <source>
        <dbReference type="ARBA" id="ARBA00022833"/>
    </source>
</evidence>
<evidence type="ECO:0000256" key="9">
    <source>
        <dbReference type="ARBA" id="ARBA00022801"/>
    </source>
</evidence>
<evidence type="ECO:0000256" key="5">
    <source>
        <dbReference type="ARBA" id="ARBA00015611"/>
    </source>
</evidence>
<keyword evidence="7" id="KW-0645">Protease</keyword>
<feature type="domain" description="Peptidase M1 alanyl aminopeptidase C-terminal" evidence="15">
    <location>
        <begin position="553"/>
        <end position="875"/>
    </location>
</feature>
<dbReference type="EMBL" id="JBGMEL010000003">
    <property type="protein sequence ID" value="MFA0789814.1"/>
    <property type="molecule type" value="Genomic_DNA"/>
</dbReference>
<keyword evidence="9 17" id="KW-0378">Hydrolase</keyword>
<evidence type="ECO:0000256" key="3">
    <source>
        <dbReference type="ARBA" id="ARBA00010136"/>
    </source>
</evidence>
<dbReference type="InterPro" id="IPR042097">
    <property type="entry name" value="Aminopeptidase_N-like_N_sf"/>
</dbReference>
<dbReference type="Gene3D" id="2.60.40.1730">
    <property type="entry name" value="tricorn interacting facor f3 domain"/>
    <property type="match status" value="1"/>
</dbReference>
<dbReference type="Gene3D" id="1.10.390.10">
    <property type="entry name" value="Neutral Protease Domain 2"/>
    <property type="match status" value="1"/>
</dbReference>
<evidence type="ECO:0000313" key="17">
    <source>
        <dbReference type="EMBL" id="MFA0789814.1"/>
    </source>
</evidence>
<comment type="similarity">
    <text evidence="3">Belongs to the peptidase M1 family.</text>
</comment>
<dbReference type="SUPFAM" id="SSF63737">
    <property type="entry name" value="Leukotriene A4 hydrolase N-terminal domain"/>
    <property type="match status" value="1"/>
</dbReference>
<dbReference type="NCBIfam" id="TIGR02414">
    <property type="entry name" value="pepN_proteo"/>
    <property type="match status" value="1"/>
</dbReference>
<evidence type="ECO:0000256" key="7">
    <source>
        <dbReference type="ARBA" id="ARBA00022670"/>
    </source>
</evidence>
<evidence type="ECO:0000256" key="8">
    <source>
        <dbReference type="ARBA" id="ARBA00022723"/>
    </source>
</evidence>
<evidence type="ECO:0000259" key="14">
    <source>
        <dbReference type="Pfam" id="PF11940"/>
    </source>
</evidence>
<dbReference type="SUPFAM" id="SSF55486">
    <property type="entry name" value="Metalloproteases ('zincins'), catalytic domain"/>
    <property type="match status" value="1"/>
</dbReference>
<dbReference type="Pfam" id="PF01433">
    <property type="entry name" value="Peptidase_M1"/>
    <property type="match status" value="1"/>
</dbReference>
<dbReference type="InterPro" id="IPR038438">
    <property type="entry name" value="PepN_Ig-like_sf"/>
</dbReference>
<dbReference type="InterPro" id="IPR035414">
    <property type="entry name" value="Peptidase_M1_pepN_Ig-like"/>
</dbReference>
<keyword evidence="18" id="KW-1185">Reference proteome</keyword>
<evidence type="ECO:0000259" key="13">
    <source>
        <dbReference type="Pfam" id="PF01433"/>
    </source>
</evidence>
<keyword evidence="8" id="KW-0479">Metal-binding</keyword>
<evidence type="ECO:0000259" key="15">
    <source>
        <dbReference type="Pfam" id="PF17432"/>
    </source>
</evidence>
<comment type="caution">
    <text evidence="17">The sequence shown here is derived from an EMBL/GenBank/DDBJ whole genome shotgun (WGS) entry which is preliminary data.</text>
</comment>
<dbReference type="InterPro" id="IPR045357">
    <property type="entry name" value="Aminopeptidase_N-like_N"/>
</dbReference>
<evidence type="ECO:0000256" key="4">
    <source>
        <dbReference type="ARBA" id="ARBA00012564"/>
    </source>
</evidence>
<keyword evidence="11" id="KW-0482">Metalloprotease</keyword>
<dbReference type="RefSeq" id="WP_371842761.1">
    <property type="nucleotide sequence ID" value="NZ_JBGMEL010000003.1"/>
</dbReference>
<gene>
    <name evidence="17" type="primary">pepN</name>
    <name evidence="17" type="ORF">ACCI51_04600</name>
</gene>
<accession>A0ABV4NL86</accession>
<dbReference type="Gene3D" id="3.30.2010.30">
    <property type="match status" value="1"/>
</dbReference>
<dbReference type="PANTHER" id="PTHR46322:SF1">
    <property type="entry name" value="PUROMYCIN-SENSITIVE AMINOPEPTIDASE"/>
    <property type="match status" value="1"/>
</dbReference>
<comment type="catalytic activity">
    <reaction evidence="1">
        <text>Release of an N-terminal amino acid, Xaa-|-Yaa- from a peptide, amide or arylamide. Xaa is preferably Ala, but may be most amino acids including Pro (slow action). When a terminal hydrophobic residue is followed by a prolyl residue, the two may be released as an intact Xaa-Pro dipeptide.</text>
        <dbReference type="EC" id="3.4.11.2"/>
    </reaction>
</comment>
<keyword evidence="6 17" id="KW-0031">Aminopeptidase</keyword>
<feature type="domain" description="Aminopeptidase N-like N-terminal" evidence="16">
    <location>
        <begin position="109"/>
        <end position="191"/>
    </location>
</feature>
<organism evidence="17 18">
    <name type="scientific">Microbulbifer echini</name>
    <dbReference type="NCBI Taxonomy" id="1529067"/>
    <lineage>
        <taxon>Bacteria</taxon>
        <taxon>Pseudomonadati</taxon>
        <taxon>Pseudomonadota</taxon>
        <taxon>Gammaproteobacteria</taxon>
        <taxon>Cellvibrionales</taxon>
        <taxon>Microbulbiferaceae</taxon>
        <taxon>Microbulbifer</taxon>
    </lineage>
</organism>
<name>A0ABV4NL86_9GAMM</name>
<dbReference type="EC" id="3.4.11.2" evidence="4 12"/>
<dbReference type="Pfam" id="PF17432">
    <property type="entry name" value="DUF3458_C"/>
    <property type="match status" value="1"/>
</dbReference>
<dbReference type="Pfam" id="PF11940">
    <property type="entry name" value="DUF3458"/>
    <property type="match status" value="1"/>
</dbReference>
<reference evidence="17 18" key="1">
    <citation type="submission" date="2024-08" db="EMBL/GenBank/DDBJ databases">
        <authorList>
            <person name="Ishaq N."/>
        </authorList>
    </citation>
    <scope>NUCLEOTIDE SEQUENCE [LARGE SCALE GENOMIC DNA]</scope>
    <source>
        <strain evidence="17 18">JCM 30400</strain>
    </source>
</reference>
<feature type="domain" description="Peptidase M1 membrane alanine aminopeptidase" evidence="13">
    <location>
        <begin position="231"/>
        <end position="444"/>
    </location>
</feature>
<proteinExistence type="inferred from homology"/>
<dbReference type="PRINTS" id="PR00756">
    <property type="entry name" value="ALADIPTASE"/>
</dbReference>
<dbReference type="Gene3D" id="2.60.40.1840">
    <property type="match status" value="1"/>
</dbReference>
<protein>
    <recommendedName>
        <fullName evidence="5 12">Aminopeptidase N</fullName>
        <ecNumber evidence="4 12">3.4.11.2</ecNumber>
    </recommendedName>
</protein>
<dbReference type="PANTHER" id="PTHR46322">
    <property type="entry name" value="PUROMYCIN-SENSITIVE AMINOPEPTIDASE"/>
    <property type="match status" value="1"/>
</dbReference>